<evidence type="ECO:0000256" key="1">
    <source>
        <dbReference type="ARBA" id="ARBA00004496"/>
    </source>
</evidence>
<dbReference type="GO" id="GO:0004735">
    <property type="term" value="F:pyrroline-5-carboxylate reductase activity"/>
    <property type="evidence" value="ECO:0007669"/>
    <property type="project" value="UniProtKB-UniRule"/>
</dbReference>
<evidence type="ECO:0000256" key="11">
    <source>
        <dbReference type="PIRSR" id="PIRSR000193-1"/>
    </source>
</evidence>
<keyword evidence="5 9" id="KW-0641">Proline biosynthesis</keyword>
<dbReference type="InterPro" id="IPR028939">
    <property type="entry name" value="P5C_Rdtase_cat_N"/>
</dbReference>
<dbReference type="SUPFAM" id="SSF48179">
    <property type="entry name" value="6-phosphogluconate dehydrogenase C-terminal domain-like"/>
    <property type="match status" value="1"/>
</dbReference>
<dbReference type="Gene3D" id="1.10.3730.10">
    <property type="entry name" value="ProC C-terminal domain-like"/>
    <property type="match status" value="1"/>
</dbReference>
<proteinExistence type="inferred from homology"/>
<feature type="domain" description="Pyrroline-5-carboxylate reductase dimerisation" evidence="14">
    <location>
        <begin position="162"/>
        <end position="266"/>
    </location>
</feature>
<dbReference type="PIRSF" id="PIRSF000193">
    <property type="entry name" value="Pyrrol-5-carb_rd"/>
    <property type="match status" value="1"/>
</dbReference>
<evidence type="ECO:0000256" key="9">
    <source>
        <dbReference type="HAMAP-Rule" id="MF_01925"/>
    </source>
</evidence>
<feature type="binding site" evidence="11">
    <location>
        <begin position="8"/>
        <end position="13"/>
    </location>
    <ligand>
        <name>NADP(+)</name>
        <dbReference type="ChEBI" id="CHEBI:58349"/>
    </ligand>
</feature>
<dbReference type="FunFam" id="1.10.3730.10:FF:000001">
    <property type="entry name" value="Pyrroline-5-carboxylate reductase"/>
    <property type="match status" value="1"/>
</dbReference>
<keyword evidence="3 9" id="KW-0963">Cytoplasm</keyword>
<dbReference type="Gene3D" id="3.40.50.720">
    <property type="entry name" value="NAD(P)-binding Rossmann-like Domain"/>
    <property type="match status" value="1"/>
</dbReference>
<keyword evidence="7 9" id="KW-0560">Oxidoreductase</keyword>
<dbReference type="InterPro" id="IPR029036">
    <property type="entry name" value="P5CR_dimer"/>
</dbReference>
<dbReference type="GO" id="GO:0005737">
    <property type="term" value="C:cytoplasm"/>
    <property type="evidence" value="ECO:0007669"/>
    <property type="project" value="UniProtKB-SubCell"/>
</dbReference>
<evidence type="ECO:0000313" key="15">
    <source>
        <dbReference type="EMBL" id="TYS43198.1"/>
    </source>
</evidence>
<gene>
    <name evidence="9 15" type="primary">proC</name>
    <name evidence="15" type="ORF">FZD51_22200</name>
</gene>
<evidence type="ECO:0000256" key="8">
    <source>
        <dbReference type="ARBA" id="ARBA00058118"/>
    </source>
</evidence>
<dbReference type="InterPro" id="IPR008927">
    <property type="entry name" value="6-PGluconate_DH-like_C_sf"/>
</dbReference>
<evidence type="ECO:0000259" key="14">
    <source>
        <dbReference type="Pfam" id="PF14748"/>
    </source>
</evidence>
<dbReference type="EC" id="1.5.1.2" evidence="9 10"/>
<dbReference type="GO" id="GO:0055129">
    <property type="term" value="P:L-proline biosynthetic process"/>
    <property type="evidence" value="ECO:0007669"/>
    <property type="project" value="UniProtKB-UniRule"/>
</dbReference>
<comment type="catalytic activity">
    <reaction evidence="9 12">
        <text>L-proline + NADP(+) = (S)-1-pyrroline-5-carboxylate + NADPH + 2 H(+)</text>
        <dbReference type="Rhea" id="RHEA:14109"/>
        <dbReference type="ChEBI" id="CHEBI:15378"/>
        <dbReference type="ChEBI" id="CHEBI:17388"/>
        <dbReference type="ChEBI" id="CHEBI:57783"/>
        <dbReference type="ChEBI" id="CHEBI:58349"/>
        <dbReference type="ChEBI" id="CHEBI:60039"/>
        <dbReference type="EC" id="1.5.1.2"/>
    </reaction>
</comment>
<comment type="catalytic activity">
    <reaction evidence="9">
        <text>L-proline + NAD(+) = (S)-1-pyrroline-5-carboxylate + NADH + 2 H(+)</text>
        <dbReference type="Rhea" id="RHEA:14105"/>
        <dbReference type="ChEBI" id="CHEBI:15378"/>
        <dbReference type="ChEBI" id="CHEBI:17388"/>
        <dbReference type="ChEBI" id="CHEBI:57540"/>
        <dbReference type="ChEBI" id="CHEBI:57945"/>
        <dbReference type="ChEBI" id="CHEBI:60039"/>
        <dbReference type="EC" id="1.5.1.2"/>
    </reaction>
</comment>
<keyword evidence="4 9" id="KW-0028">Amino-acid biosynthesis</keyword>
<evidence type="ECO:0000256" key="12">
    <source>
        <dbReference type="RuleBase" id="RU003903"/>
    </source>
</evidence>
<comment type="similarity">
    <text evidence="2 9 12">Belongs to the pyrroline-5-carboxylate reductase family.</text>
</comment>
<dbReference type="InterPro" id="IPR000304">
    <property type="entry name" value="Pyrroline-COOH_reductase"/>
</dbReference>
<evidence type="ECO:0000259" key="13">
    <source>
        <dbReference type="Pfam" id="PF03807"/>
    </source>
</evidence>
<feature type="binding site" evidence="11">
    <location>
        <position position="57"/>
    </location>
    <ligand>
        <name>NADPH</name>
        <dbReference type="ChEBI" id="CHEBI:57783"/>
    </ligand>
</feature>
<evidence type="ECO:0000256" key="6">
    <source>
        <dbReference type="ARBA" id="ARBA00022857"/>
    </source>
</evidence>
<dbReference type="InterPro" id="IPR036291">
    <property type="entry name" value="NAD(P)-bd_dom_sf"/>
</dbReference>
<organism evidence="15 16">
    <name type="scientific">Bacillus infantis</name>
    <dbReference type="NCBI Taxonomy" id="324767"/>
    <lineage>
        <taxon>Bacteria</taxon>
        <taxon>Bacillati</taxon>
        <taxon>Bacillota</taxon>
        <taxon>Bacilli</taxon>
        <taxon>Bacillales</taxon>
        <taxon>Bacillaceae</taxon>
        <taxon>Bacillus</taxon>
    </lineage>
</organism>
<dbReference type="EMBL" id="VTER01000014">
    <property type="protein sequence ID" value="TYS43198.1"/>
    <property type="molecule type" value="Genomic_DNA"/>
</dbReference>
<accession>A0A5D4R084</accession>
<reference evidence="15 16" key="1">
    <citation type="submission" date="2019-08" db="EMBL/GenBank/DDBJ databases">
        <title>Bacillus genomes from the desert of Cuatro Cienegas, Coahuila.</title>
        <authorList>
            <person name="Olmedo-Alvarez G."/>
        </authorList>
    </citation>
    <scope>NUCLEOTIDE SEQUENCE [LARGE SCALE GENOMIC DNA]</scope>
    <source>
        <strain evidence="15 16">CH446_14T</strain>
    </source>
</reference>
<dbReference type="UniPathway" id="UPA00098">
    <property type="reaction ID" value="UER00361"/>
</dbReference>
<evidence type="ECO:0000256" key="10">
    <source>
        <dbReference type="NCBIfam" id="TIGR00112"/>
    </source>
</evidence>
<dbReference type="FunFam" id="3.40.50.720:FF:000190">
    <property type="entry name" value="Pyrroline-5-carboxylate reductase"/>
    <property type="match status" value="1"/>
</dbReference>
<dbReference type="PROSITE" id="PS00521">
    <property type="entry name" value="P5CR"/>
    <property type="match status" value="1"/>
</dbReference>
<protein>
    <recommendedName>
        <fullName evidence="9 10">Pyrroline-5-carboxylate reductase</fullName>
        <shortName evidence="9">P5C reductase</shortName>
        <shortName evidence="9">P5CR</shortName>
        <ecNumber evidence="9 10">1.5.1.2</ecNumber>
    </recommendedName>
    <alternativeName>
        <fullName evidence="9">PCA reductase</fullName>
    </alternativeName>
</protein>
<dbReference type="PANTHER" id="PTHR11645">
    <property type="entry name" value="PYRROLINE-5-CARBOXYLATE REDUCTASE"/>
    <property type="match status" value="1"/>
</dbReference>
<sequence>MEKKIGFIGCGKMAQAIIGGMLNSGIARPEDIVASARTESTLANVKNTYDIEVTLDNKRAAEQADFLFLAVKPDVHMEVIEEISGSVPEDAIIITIAAGISLAFLKSAFGREVKAIRSMPNTPSLVGEGMSALAASRQVTEKERLEAAELFKSFGKAEFIEEKLMDSIPAISGSSPAYVYMFIEALADGGVLQGLPRETSYRLAAQAVLGAAKMVLETGKHPGELKDQVCTPGGATIEAVAELEKQGFRSSVISAMQSCTDKSKRLAKNQEE</sequence>
<comment type="subcellular location">
    <subcellularLocation>
        <location evidence="1 9">Cytoplasm</location>
    </subcellularLocation>
</comment>
<name>A0A5D4R084_9BACI</name>
<dbReference type="SUPFAM" id="SSF51735">
    <property type="entry name" value="NAD(P)-binding Rossmann-fold domains"/>
    <property type="match status" value="1"/>
</dbReference>
<dbReference type="PANTHER" id="PTHR11645:SF0">
    <property type="entry name" value="PYRROLINE-5-CARBOXYLATE REDUCTASE 3"/>
    <property type="match status" value="1"/>
</dbReference>
<comment type="function">
    <text evidence="8 9">Catalyzes the reduction of 1-pyrroline-5-carboxylate (PCA) to L-proline.</text>
</comment>
<evidence type="ECO:0000256" key="5">
    <source>
        <dbReference type="ARBA" id="ARBA00022650"/>
    </source>
</evidence>
<dbReference type="RefSeq" id="WP_148976745.1">
    <property type="nucleotide sequence ID" value="NZ_JBNIKU010000011.1"/>
</dbReference>
<dbReference type="InterPro" id="IPR053790">
    <property type="entry name" value="P5CR-like_CS"/>
</dbReference>
<evidence type="ECO:0000313" key="16">
    <source>
        <dbReference type="Proteomes" id="UP000322139"/>
    </source>
</evidence>
<feature type="domain" description="Pyrroline-5-carboxylate reductase catalytic N-terminal" evidence="13">
    <location>
        <begin position="4"/>
        <end position="99"/>
    </location>
</feature>
<dbReference type="AlphaFoldDB" id="A0A5D4R084"/>
<evidence type="ECO:0000256" key="2">
    <source>
        <dbReference type="ARBA" id="ARBA00005525"/>
    </source>
</evidence>
<dbReference type="NCBIfam" id="TIGR00112">
    <property type="entry name" value="proC"/>
    <property type="match status" value="1"/>
</dbReference>
<evidence type="ECO:0000256" key="4">
    <source>
        <dbReference type="ARBA" id="ARBA00022605"/>
    </source>
</evidence>
<dbReference type="Proteomes" id="UP000322139">
    <property type="component" value="Unassembled WGS sequence"/>
</dbReference>
<comment type="pathway">
    <text evidence="9 12">Amino-acid biosynthesis; L-proline biosynthesis; L-proline from L-glutamate 5-semialdehyde: step 1/1.</text>
</comment>
<feature type="binding site" evidence="11">
    <location>
        <begin position="70"/>
        <end position="73"/>
    </location>
    <ligand>
        <name>NADP(+)</name>
        <dbReference type="ChEBI" id="CHEBI:58349"/>
    </ligand>
</feature>
<evidence type="ECO:0000256" key="3">
    <source>
        <dbReference type="ARBA" id="ARBA00022490"/>
    </source>
</evidence>
<evidence type="ECO:0000256" key="7">
    <source>
        <dbReference type="ARBA" id="ARBA00023002"/>
    </source>
</evidence>
<comment type="caution">
    <text evidence="15">The sequence shown here is derived from an EMBL/GenBank/DDBJ whole genome shotgun (WGS) entry which is preliminary data.</text>
</comment>
<keyword evidence="6 9" id="KW-0521">NADP</keyword>
<dbReference type="Pfam" id="PF03807">
    <property type="entry name" value="F420_oxidored"/>
    <property type="match status" value="1"/>
</dbReference>
<dbReference type="Pfam" id="PF14748">
    <property type="entry name" value="P5CR_dimer"/>
    <property type="match status" value="1"/>
</dbReference>
<dbReference type="HAMAP" id="MF_01925">
    <property type="entry name" value="P5C_reductase"/>
    <property type="match status" value="1"/>
</dbReference>